<sequence length="1006" mass="113070">MLILATLIFGTIALSELSVNLLPEVDSPTLMVRTDWSGAAPREIEQRINEPMEAVLSTVKGLENVHGFARQGQSIISLRFKWGQNMDLSFLNVREKLDQIRFSLPEQADRPQLVQNTASDEPIAVLGITSLNESNPDFNTRLNLKRWTEQVLSRRLEQADGIAQTVMVGAVEPEVQIRFRPEALNLYGVSLSEVESLVSQANLFTATGELREGWYRYSLKIQSRIQSIEDVKDVPLKTLGTGRVLKLSDVAEVRLDEADPTSFSLVDDHEVLSVLVKKEYGSNTVEAYDTLLPLLEELRSQNTNIGITVLEENASFIRNAINNLLQTLLYGALLAFIILFLFLDNWRTPFTIGVAIPVSIFLTFFVMFISDIQLNIVSLSGLTLGIGLLVDNAIIVLENINRHRSGTDSIFEAADLGTREIALAVTASTLTTISVFLPLIFLGGFEGAFFRDQAWTLSISLLASLGVALMILPVLITQFQKKGEEKSAMFGFNRFFDRMRDRYEQSLQWALRRKALFLGVMSVLLVAAIYLFMLVHKSVLPETEPQQLRYQVRLPGNTSLYATQESAESLINRLSSVKQEGQSIRVLGGYTDQTNLSNLSDEGLNKFTMSIPVDGYDMADRVREEMEDYFQQQPGWTAQPLAVQNAMDVLPSASQPPVLFRLVDEDRKQSERLAGRLQEKLRSAGLDIALAKQYEQELDTYQLRFRTQNLLQLGIDEREVIQYLESLTRGSWITDWNRQDENVPIRLVGYDRQIYEPENIVLNLNDRKVPLTRLASIERTSEPEQLERVNQTPVLSYMGDIGFTDWWWYGNDVRRALTDFARETGTDVKMGGAVMGIASLLSDMGLLLLISVVIIYIILSVQFESLRHPLIILAAVPFAWVGSVFILWITGISLNALSFMGILILTGIAVNDSILKVDFMRRYFADTGDLHQAITQAGLHRFRPVVMTSLTTIFGLIPMLLPFGDGYAFRQSLALALMGGMVTSTLLTLYLVPIIFQWVEGKKIKN</sequence>
<feature type="transmembrane region" description="Helical" evidence="1">
    <location>
        <begin position="454"/>
        <end position="476"/>
    </location>
</feature>
<keyword evidence="3" id="KW-1185">Reference proteome</keyword>
<feature type="transmembrane region" description="Helical" evidence="1">
    <location>
        <begin position="833"/>
        <end position="858"/>
    </location>
</feature>
<feature type="transmembrane region" description="Helical" evidence="1">
    <location>
        <begin position="421"/>
        <end position="442"/>
    </location>
</feature>
<comment type="caution">
    <text evidence="2">The sequence shown here is derived from an EMBL/GenBank/DDBJ whole genome shotgun (WGS) entry which is preliminary data.</text>
</comment>
<keyword evidence="1" id="KW-0472">Membrane</keyword>
<dbReference type="SUPFAM" id="SSF82693">
    <property type="entry name" value="Multidrug efflux transporter AcrB pore domain, PN1, PN2, PC1 and PC2 subdomains"/>
    <property type="match status" value="2"/>
</dbReference>
<feature type="transmembrane region" description="Helical" evidence="1">
    <location>
        <begin position="515"/>
        <end position="535"/>
    </location>
</feature>
<dbReference type="InterPro" id="IPR027463">
    <property type="entry name" value="AcrB_DN_DC_subdom"/>
</dbReference>
<dbReference type="PRINTS" id="PR00702">
    <property type="entry name" value="ACRIFLAVINRP"/>
</dbReference>
<feature type="transmembrane region" description="Helical" evidence="1">
    <location>
        <begin position="896"/>
        <end position="915"/>
    </location>
</feature>
<dbReference type="Proteomes" id="UP001207337">
    <property type="component" value="Unassembled WGS sequence"/>
</dbReference>
<dbReference type="InterPro" id="IPR001036">
    <property type="entry name" value="Acrflvin-R"/>
</dbReference>
<evidence type="ECO:0000313" key="2">
    <source>
        <dbReference type="EMBL" id="MCW9712265.1"/>
    </source>
</evidence>
<keyword evidence="1" id="KW-0812">Transmembrane</keyword>
<dbReference type="EMBL" id="JAJNDC010000001">
    <property type="protein sequence ID" value="MCW9712265.1"/>
    <property type="molecule type" value="Genomic_DNA"/>
</dbReference>
<proteinExistence type="predicted"/>
<dbReference type="Gene3D" id="3.30.70.1440">
    <property type="entry name" value="Multidrug efflux transporter AcrB pore domain"/>
    <property type="match status" value="1"/>
</dbReference>
<feature type="transmembrane region" description="Helical" evidence="1">
    <location>
        <begin position="350"/>
        <end position="370"/>
    </location>
</feature>
<name>A0ABT3PWN8_9BACT</name>
<dbReference type="PANTHER" id="PTHR32063:SF0">
    <property type="entry name" value="SWARMING MOTILITY PROTEIN SWRC"/>
    <property type="match status" value="1"/>
</dbReference>
<reference evidence="2 3" key="1">
    <citation type="submission" date="2021-11" db="EMBL/GenBank/DDBJ databases">
        <title>Aliifidinibius sp. nov., a new bacterium isolated from saline soil.</title>
        <authorList>
            <person name="Galisteo C."/>
            <person name="De La Haba R."/>
            <person name="Sanchez-Porro C."/>
            <person name="Ventosa A."/>
        </authorList>
    </citation>
    <scope>NUCLEOTIDE SEQUENCE [LARGE SCALE GENOMIC DNA]</scope>
    <source>
        <strain evidence="2 3">KACC 190600</strain>
    </source>
</reference>
<protein>
    <submittedName>
        <fullName evidence="2">Efflux RND transporter permease subunit</fullName>
    </submittedName>
</protein>
<organism evidence="2 3">
    <name type="scientific">Fodinibius salicampi</name>
    <dbReference type="NCBI Taxonomy" id="1920655"/>
    <lineage>
        <taxon>Bacteria</taxon>
        <taxon>Pseudomonadati</taxon>
        <taxon>Balneolota</taxon>
        <taxon>Balneolia</taxon>
        <taxon>Balneolales</taxon>
        <taxon>Balneolaceae</taxon>
        <taxon>Fodinibius</taxon>
    </lineage>
</organism>
<accession>A0ABT3PWN8</accession>
<dbReference type="Gene3D" id="3.30.2090.10">
    <property type="entry name" value="Multidrug efflux transporter AcrB TolC docking domain, DN and DC subdomains"/>
    <property type="match status" value="2"/>
</dbReference>
<dbReference type="SUPFAM" id="SSF82866">
    <property type="entry name" value="Multidrug efflux transporter AcrB transmembrane domain"/>
    <property type="match status" value="2"/>
</dbReference>
<keyword evidence="1" id="KW-1133">Transmembrane helix</keyword>
<feature type="transmembrane region" description="Helical" evidence="1">
    <location>
        <begin position="376"/>
        <end position="400"/>
    </location>
</feature>
<dbReference type="PANTHER" id="PTHR32063">
    <property type="match status" value="1"/>
</dbReference>
<feature type="transmembrane region" description="Helical" evidence="1">
    <location>
        <begin position="973"/>
        <end position="996"/>
    </location>
</feature>
<gene>
    <name evidence="2" type="ORF">LQ318_05025</name>
</gene>
<evidence type="ECO:0000256" key="1">
    <source>
        <dbReference type="SAM" id="Phobius"/>
    </source>
</evidence>
<dbReference type="SUPFAM" id="SSF82714">
    <property type="entry name" value="Multidrug efflux transporter AcrB TolC docking domain, DN and DC subdomains"/>
    <property type="match status" value="2"/>
</dbReference>
<feature type="transmembrane region" description="Helical" evidence="1">
    <location>
        <begin position="942"/>
        <end position="961"/>
    </location>
</feature>
<feature type="transmembrane region" description="Helical" evidence="1">
    <location>
        <begin position="870"/>
        <end position="890"/>
    </location>
</feature>
<dbReference type="Gene3D" id="1.20.1640.10">
    <property type="entry name" value="Multidrug efflux transporter AcrB transmembrane domain"/>
    <property type="match status" value="2"/>
</dbReference>
<dbReference type="Pfam" id="PF00873">
    <property type="entry name" value="ACR_tran"/>
    <property type="match status" value="1"/>
</dbReference>
<feature type="transmembrane region" description="Helical" evidence="1">
    <location>
        <begin position="324"/>
        <end position="343"/>
    </location>
</feature>
<dbReference type="Gene3D" id="3.30.70.1320">
    <property type="entry name" value="Multidrug efflux transporter AcrB pore domain like"/>
    <property type="match status" value="1"/>
</dbReference>
<evidence type="ECO:0000313" key="3">
    <source>
        <dbReference type="Proteomes" id="UP001207337"/>
    </source>
</evidence>
<dbReference type="Gene3D" id="3.30.70.1430">
    <property type="entry name" value="Multidrug efflux transporter AcrB pore domain"/>
    <property type="match status" value="2"/>
</dbReference>